<evidence type="ECO:0000313" key="1">
    <source>
        <dbReference type="EMBL" id="MDH5823664.1"/>
    </source>
</evidence>
<organism evidence="1 2">
    <name type="scientific">Luteimonas endophytica</name>
    <dbReference type="NCBI Taxonomy" id="3042023"/>
    <lineage>
        <taxon>Bacteria</taxon>
        <taxon>Pseudomonadati</taxon>
        <taxon>Pseudomonadota</taxon>
        <taxon>Gammaproteobacteria</taxon>
        <taxon>Lysobacterales</taxon>
        <taxon>Lysobacteraceae</taxon>
        <taxon>Luteimonas</taxon>
    </lineage>
</organism>
<reference evidence="1 2" key="1">
    <citation type="submission" date="2023-04" db="EMBL/GenBank/DDBJ databases">
        <title>Luteimonas endophyticus RD2P54.</title>
        <authorList>
            <person name="Sun J.-Q."/>
        </authorList>
    </citation>
    <scope>NUCLEOTIDE SEQUENCE [LARGE SCALE GENOMIC DNA]</scope>
    <source>
        <strain evidence="1 2">RD2P54</strain>
    </source>
</reference>
<name>A0ABT6JA16_9GAMM</name>
<proteinExistence type="predicted"/>
<gene>
    <name evidence="1" type="ORF">QFW77_11770</name>
</gene>
<dbReference type="EMBL" id="JARXRM010000035">
    <property type="protein sequence ID" value="MDH5823664.1"/>
    <property type="molecule type" value="Genomic_DNA"/>
</dbReference>
<sequence length="163" mass="17736">MPYAFRGEDGASGGKPGRTPAEVAAMGGFRPWQAASLEEARANLRRLVASGTLAAEAEAWCLSKNRENGWFFSTGLDAATAYDNYDYFYRFAIDGLAERPWSAVGPGNTGAMKLYLDADDLDAATMIAVIWPVRRRELLVMSPVPTAAIEIMHDDGWTPLDEG</sequence>
<accession>A0ABT6JA16</accession>
<dbReference type="RefSeq" id="WP_280574909.1">
    <property type="nucleotide sequence ID" value="NZ_JARXRM010000035.1"/>
</dbReference>
<protein>
    <submittedName>
        <fullName evidence="1">Uncharacterized protein</fullName>
    </submittedName>
</protein>
<evidence type="ECO:0000313" key="2">
    <source>
        <dbReference type="Proteomes" id="UP001156940"/>
    </source>
</evidence>
<dbReference type="Proteomes" id="UP001156940">
    <property type="component" value="Unassembled WGS sequence"/>
</dbReference>
<keyword evidence="2" id="KW-1185">Reference proteome</keyword>
<comment type="caution">
    <text evidence="1">The sequence shown here is derived from an EMBL/GenBank/DDBJ whole genome shotgun (WGS) entry which is preliminary data.</text>
</comment>